<dbReference type="Gene3D" id="2.170.16.10">
    <property type="entry name" value="Hedgehog/Intein (Hint) domain"/>
    <property type="match status" value="1"/>
</dbReference>
<feature type="domain" description="Hint" evidence="1">
    <location>
        <begin position="60"/>
        <end position="170"/>
    </location>
</feature>
<comment type="caution">
    <text evidence="2">The sequence shown here is derived from an EMBL/GenBank/DDBJ whole genome shotgun (WGS) entry which is preliminary data.</text>
</comment>
<sequence length="219" mass="24363">MFNLAGLYSRLSATLLFTKGMLFLVNLFLLLFICSASYGQVYESKAEAAQLPRLTRQTSAQGFPAGSLVLMADGKEKKIEDIQPGEWVASYDPVLEDYVVSSITHIHSSTLEEPMISIMLILDDFSASLQHYGSLAGVSIVSTTTAKILTSKGPTHLQNLTENDVLYCYDTAAHRFLRFRMYTRDMLLPDAAAQPVYQIETEARNYIINGTVFLQADEL</sequence>
<dbReference type="InterPro" id="IPR036844">
    <property type="entry name" value="Hint_dom_sf"/>
</dbReference>
<protein>
    <recommendedName>
        <fullName evidence="1">Hint domain-containing protein</fullName>
    </recommendedName>
</protein>
<evidence type="ECO:0000313" key="2">
    <source>
        <dbReference type="EMBL" id="MDO1445226.1"/>
    </source>
</evidence>
<evidence type="ECO:0000259" key="1">
    <source>
        <dbReference type="SMART" id="SM00306"/>
    </source>
</evidence>
<accession>A0ABT8R0M8</accession>
<dbReference type="SUPFAM" id="SSF51294">
    <property type="entry name" value="Hedgehog/intein (Hint) domain"/>
    <property type="match status" value="1"/>
</dbReference>
<keyword evidence="3" id="KW-1185">Reference proteome</keyword>
<reference evidence="2" key="1">
    <citation type="submission" date="2023-07" db="EMBL/GenBank/DDBJ databases">
        <title>The genome sequence of Rhodocytophaga aerolata KACC 12507.</title>
        <authorList>
            <person name="Zhang X."/>
        </authorList>
    </citation>
    <scope>NUCLEOTIDE SEQUENCE</scope>
    <source>
        <strain evidence="2">KACC 12507</strain>
    </source>
</reference>
<dbReference type="InterPro" id="IPR003587">
    <property type="entry name" value="Hint_dom_N"/>
</dbReference>
<organism evidence="2 3">
    <name type="scientific">Rhodocytophaga aerolata</name>
    <dbReference type="NCBI Taxonomy" id="455078"/>
    <lineage>
        <taxon>Bacteria</taxon>
        <taxon>Pseudomonadati</taxon>
        <taxon>Bacteroidota</taxon>
        <taxon>Cytophagia</taxon>
        <taxon>Cytophagales</taxon>
        <taxon>Rhodocytophagaceae</taxon>
        <taxon>Rhodocytophaga</taxon>
    </lineage>
</organism>
<evidence type="ECO:0000313" key="3">
    <source>
        <dbReference type="Proteomes" id="UP001168528"/>
    </source>
</evidence>
<dbReference type="EMBL" id="JAUKPO010000001">
    <property type="protein sequence ID" value="MDO1445226.1"/>
    <property type="molecule type" value="Genomic_DNA"/>
</dbReference>
<dbReference type="Proteomes" id="UP001168528">
    <property type="component" value="Unassembled WGS sequence"/>
</dbReference>
<proteinExistence type="predicted"/>
<dbReference type="SMART" id="SM00306">
    <property type="entry name" value="HintN"/>
    <property type="match status" value="1"/>
</dbReference>
<dbReference type="RefSeq" id="WP_302036016.1">
    <property type="nucleotide sequence ID" value="NZ_JAUKPO010000001.1"/>
</dbReference>
<gene>
    <name evidence="2" type="ORF">Q0590_03135</name>
</gene>
<name>A0ABT8R0M8_9BACT</name>